<feature type="compositionally biased region" description="Polar residues" evidence="1">
    <location>
        <begin position="187"/>
        <end position="211"/>
    </location>
</feature>
<feature type="region of interest" description="Disordered" evidence="1">
    <location>
        <begin position="129"/>
        <end position="148"/>
    </location>
</feature>
<dbReference type="Proteomes" id="UP000696280">
    <property type="component" value="Unassembled WGS sequence"/>
</dbReference>
<keyword evidence="3" id="KW-1185">Reference proteome</keyword>
<feature type="region of interest" description="Disordered" evidence="1">
    <location>
        <begin position="1"/>
        <end position="73"/>
    </location>
</feature>
<organism evidence="2 3">
    <name type="scientific">Hymenoscyphus fraxineus</name>
    <dbReference type="NCBI Taxonomy" id="746836"/>
    <lineage>
        <taxon>Eukaryota</taxon>
        <taxon>Fungi</taxon>
        <taxon>Dikarya</taxon>
        <taxon>Ascomycota</taxon>
        <taxon>Pezizomycotina</taxon>
        <taxon>Leotiomycetes</taxon>
        <taxon>Helotiales</taxon>
        <taxon>Helotiaceae</taxon>
        <taxon>Hymenoscyphus</taxon>
    </lineage>
</organism>
<evidence type="ECO:0000313" key="2">
    <source>
        <dbReference type="EMBL" id="CAG8950988.1"/>
    </source>
</evidence>
<accession>A0A9N9KQ16</accession>
<feature type="compositionally biased region" description="Polar residues" evidence="1">
    <location>
        <begin position="129"/>
        <end position="141"/>
    </location>
</feature>
<gene>
    <name evidence="2" type="ORF">HYFRA_00006385</name>
</gene>
<feature type="region of interest" description="Disordered" evidence="1">
    <location>
        <begin position="170"/>
        <end position="310"/>
    </location>
</feature>
<proteinExistence type="predicted"/>
<comment type="caution">
    <text evidence="2">The sequence shown here is derived from an EMBL/GenBank/DDBJ whole genome shotgun (WGS) entry which is preliminary data.</text>
</comment>
<feature type="compositionally biased region" description="Pro residues" evidence="1">
    <location>
        <begin position="270"/>
        <end position="286"/>
    </location>
</feature>
<name>A0A9N9KQ16_9HELO</name>
<feature type="compositionally biased region" description="Acidic residues" evidence="1">
    <location>
        <begin position="225"/>
        <end position="241"/>
    </location>
</feature>
<sequence length="310" mass="34724">MQNPQTNLRPRGNLRESYLSPRAGSEFDFETPRTRTTRMGTRGRGDRLSPIQDEEDEEIERPSIATRSRQGYATSRFPSYADVFAQPAEGQRPGAPRINSRSQFPHYVEEDGQPFATRIDSRSRIQTPLHNVPQSARSRQPTPFPQIPTRRTLNVRFPVQTKITTITRTISRTQLTHPQARPLGTPDSPSFEQASNPFFNRPTSRAPQNIPNIARPGGVRNPFSDSDDEDSDSVDQDEDEVPITPRVHHRPGSPSSRPAPRTPNLSRPLDSPPETPESRPESPPSPDQERPVPLSTKTSNSFNSSQASKP</sequence>
<dbReference type="OrthoDB" id="10473588at2759"/>
<evidence type="ECO:0000313" key="3">
    <source>
        <dbReference type="Proteomes" id="UP000696280"/>
    </source>
</evidence>
<protein>
    <submittedName>
        <fullName evidence="2">Uncharacterized protein</fullName>
    </submittedName>
</protein>
<dbReference type="EMBL" id="CAJVRL010000039">
    <property type="protein sequence ID" value="CAG8950988.1"/>
    <property type="molecule type" value="Genomic_DNA"/>
</dbReference>
<feature type="compositionally biased region" description="Polar residues" evidence="1">
    <location>
        <begin position="295"/>
        <end position="310"/>
    </location>
</feature>
<feature type="compositionally biased region" description="Low complexity" evidence="1">
    <location>
        <begin position="252"/>
        <end position="263"/>
    </location>
</feature>
<reference evidence="2" key="1">
    <citation type="submission" date="2021-07" db="EMBL/GenBank/DDBJ databases">
        <authorList>
            <person name="Durling M."/>
        </authorList>
    </citation>
    <scope>NUCLEOTIDE SEQUENCE</scope>
</reference>
<evidence type="ECO:0000256" key="1">
    <source>
        <dbReference type="SAM" id="MobiDB-lite"/>
    </source>
</evidence>
<dbReference type="AlphaFoldDB" id="A0A9N9KQ16"/>